<reference evidence="3" key="1">
    <citation type="submission" date="2016-11" db="EMBL/GenBank/DDBJ databases">
        <authorList>
            <person name="Varghese N."/>
            <person name="Submissions S."/>
        </authorList>
    </citation>
    <scope>NUCLEOTIDE SEQUENCE [LARGE SCALE GENOMIC DNA]</scope>
    <source>
        <strain evidence="3">C3</strain>
    </source>
</reference>
<keyword evidence="3" id="KW-1185">Reference proteome</keyword>
<sequence>MLKISIITVSFNAAKTIRQTIESVLEQTYCDIEYIIIDGASTDGTVDIVKSYGERIAYWISEPDKGIYDAMNKGIDVATGDYIEFLGADDCLENDDVIQQVVSNLNEDIDVLSAPVWSVFEDNHYQTLCSNIHAVNRNEFKGGMIPHAGMFVKLSLMNKNKFDPSYRISGDYKFFLQCYLNDSVKFKFIDKPVAYFAQSGVSMETENRLKEEQMIHEELGLNYTVRTESNNRKIVKKILGTLGILEPVRNFIRIYFLWEKHKCDNKICRWCGRF</sequence>
<dbReference type="RefSeq" id="WP_177241782.1">
    <property type="nucleotide sequence ID" value="NZ_FPJA01000006.1"/>
</dbReference>
<dbReference type="InterPro" id="IPR029044">
    <property type="entry name" value="Nucleotide-diphossugar_trans"/>
</dbReference>
<dbReference type="SUPFAM" id="SSF53448">
    <property type="entry name" value="Nucleotide-diphospho-sugar transferases"/>
    <property type="match status" value="1"/>
</dbReference>
<evidence type="ECO:0000259" key="1">
    <source>
        <dbReference type="Pfam" id="PF00535"/>
    </source>
</evidence>
<name>A0A1K1NNM0_SELRU</name>
<dbReference type="GO" id="GO:0016740">
    <property type="term" value="F:transferase activity"/>
    <property type="evidence" value="ECO:0007669"/>
    <property type="project" value="UniProtKB-KW"/>
</dbReference>
<dbReference type="AlphaFoldDB" id="A0A1K1NNM0"/>
<dbReference type="PANTHER" id="PTHR22916">
    <property type="entry name" value="GLYCOSYLTRANSFERASE"/>
    <property type="match status" value="1"/>
</dbReference>
<dbReference type="PANTHER" id="PTHR22916:SF67">
    <property type="entry name" value="COLANIC ACID BIOSYNTHESIS GLYCOSYL TRANSFERASE WCAE-RELATED"/>
    <property type="match status" value="1"/>
</dbReference>
<dbReference type="EMBL" id="FPJA01000006">
    <property type="protein sequence ID" value="SFW36919.1"/>
    <property type="molecule type" value="Genomic_DNA"/>
</dbReference>
<evidence type="ECO:0000313" key="2">
    <source>
        <dbReference type="EMBL" id="SFW36919.1"/>
    </source>
</evidence>
<feature type="domain" description="Glycosyltransferase 2-like" evidence="1">
    <location>
        <begin position="5"/>
        <end position="132"/>
    </location>
</feature>
<gene>
    <name evidence="2" type="ORF">SAMN02910323_1526</name>
</gene>
<protein>
    <submittedName>
        <fullName evidence="2">Glycosyl transferase family 2</fullName>
    </submittedName>
</protein>
<dbReference type="CDD" id="cd06433">
    <property type="entry name" value="GT_2_WfgS_like"/>
    <property type="match status" value="1"/>
</dbReference>
<dbReference type="InterPro" id="IPR001173">
    <property type="entry name" value="Glyco_trans_2-like"/>
</dbReference>
<dbReference type="Pfam" id="PF00535">
    <property type="entry name" value="Glycos_transf_2"/>
    <property type="match status" value="1"/>
</dbReference>
<accession>A0A1K1NNM0</accession>
<proteinExistence type="predicted"/>
<organism evidence="2 3">
    <name type="scientific">Selenomonas ruminantium</name>
    <dbReference type="NCBI Taxonomy" id="971"/>
    <lineage>
        <taxon>Bacteria</taxon>
        <taxon>Bacillati</taxon>
        <taxon>Bacillota</taxon>
        <taxon>Negativicutes</taxon>
        <taxon>Selenomonadales</taxon>
        <taxon>Selenomonadaceae</taxon>
        <taxon>Selenomonas</taxon>
    </lineage>
</organism>
<dbReference type="Proteomes" id="UP000182958">
    <property type="component" value="Unassembled WGS sequence"/>
</dbReference>
<keyword evidence="2" id="KW-0808">Transferase</keyword>
<dbReference type="Gene3D" id="3.90.550.10">
    <property type="entry name" value="Spore Coat Polysaccharide Biosynthesis Protein SpsA, Chain A"/>
    <property type="match status" value="1"/>
</dbReference>
<evidence type="ECO:0000313" key="3">
    <source>
        <dbReference type="Proteomes" id="UP000182958"/>
    </source>
</evidence>